<dbReference type="InterPro" id="IPR036551">
    <property type="entry name" value="Flavin_trans-like"/>
</dbReference>
<comment type="catalytic activity">
    <reaction evidence="3 4">
        <text>(R)-4'-phosphopantothenate + L-cysteine + CTP = N-[(R)-4-phosphopantothenoyl]-L-cysteine + CMP + diphosphate + H(+)</text>
        <dbReference type="Rhea" id="RHEA:19397"/>
        <dbReference type="ChEBI" id="CHEBI:10986"/>
        <dbReference type="ChEBI" id="CHEBI:15378"/>
        <dbReference type="ChEBI" id="CHEBI:33019"/>
        <dbReference type="ChEBI" id="CHEBI:35235"/>
        <dbReference type="ChEBI" id="CHEBI:37563"/>
        <dbReference type="ChEBI" id="CHEBI:59458"/>
        <dbReference type="ChEBI" id="CHEBI:60377"/>
        <dbReference type="EC" id="6.3.2.5"/>
    </reaction>
</comment>
<accession>A0A9D2EP64</accession>
<evidence type="ECO:0000259" key="6">
    <source>
        <dbReference type="Pfam" id="PF04127"/>
    </source>
</evidence>
<evidence type="ECO:0000313" key="7">
    <source>
        <dbReference type="EMBL" id="HIZ41324.1"/>
    </source>
</evidence>
<dbReference type="NCBIfam" id="TIGR00521">
    <property type="entry name" value="coaBC_dfp"/>
    <property type="match status" value="1"/>
</dbReference>
<keyword evidence="3" id="KW-0479">Metal-binding</keyword>
<evidence type="ECO:0000256" key="3">
    <source>
        <dbReference type="HAMAP-Rule" id="MF_02225"/>
    </source>
</evidence>
<reference evidence="7" key="2">
    <citation type="submission" date="2021-04" db="EMBL/GenBank/DDBJ databases">
        <authorList>
            <person name="Gilroy R."/>
        </authorList>
    </citation>
    <scope>NUCLEOTIDE SEQUENCE</scope>
    <source>
        <strain evidence="7">ChiSxjej1B13-11774</strain>
    </source>
</reference>
<dbReference type="Pfam" id="PF04127">
    <property type="entry name" value="DFP"/>
    <property type="match status" value="1"/>
</dbReference>
<dbReference type="EC" id="4.1.1.36" evidence="3"/>
<reference evidence="7" key="1">
    <citation type="journal article" date="2021" name="PeerJ">
        <title>Extensive microbial diversity within the chicken gut microbiome revealed by metagenomics and culture.</title>
        <authorList>
            <person name="Gilroy R."/>
            <person name="Ravi A."/>
            <person name="Getino M."/>
            <person name="Pursley I."/>
            <person name="Horton D.L."/>
            <person name="Alikhan N.F."/>
            <person name="Baker D."/>
            <person name="Gharbi K."/>
            <person name="Hall N."/>
            <person name="Watson M."/>
            <person name="Adriaenssens E.M."/>
            <person name="Foster-Nyarko E."/>
            <person name="Jarju S."/>
            <person name="Secka A."/>
            <person name="Antonio M."/>
            <person name="Oren A."/>
            <person name="Chaudhuri R.R."/>
            <person name="La Ragione R."/>
            <person name="Hildebrand F."/>
            <person name="Pallen M.J."/>
        </authorList>
    </citation>
    <scope>NUCLEOTIDE SEQUENCE</scope>
    <source>
        <strain evidence="7">ChiSxjej1B13-11774</strain>
    </source>
</reference>
<keyword evidence="3 4" id="KW-0285">Flavoprotein</keyword>
<feature type="binding site" evidence="3">
    <location>
        <position position="290"/>
    </location>
    <ligand>
        <name>CTP</name>
        <dbReference type="ChEBI" id="CHEBI:37563"/>
    </ligand>
</feature>
<comment type="function">
    <text evidence="4">Catalyzes two steps in the biosynthesis of coenzyme A. In the first step cysteine is conjugated to 4'-phosphopantothenate to form 4-phosphopantothenoylcysteine, in the latter compound is decarboxylated to form 4'-phosphopantotheine.</text>
</comment>
<comment type="pathway">
    <text evidence="3 4">Cofactor biosynthesis; coenzyme A biosynthesis; CoA from (R)-pantothenate: step 2/5.</text>
</comment>
<dbReference type="GO" id="GO:0004632">
    <property type="term" value="F:phosphopantothenate--cysteine ligase activity"/>
    <property type="evidence" value="ECO:0007669"/>
    <property type="project" value="UniProtKB-UniRule"/>
</dbReference>
<protein>
    <recommendedName>
        <fullName evidence="3">Coenzyme A biosynthesis bifunctional protein CoaBC</fullName>
    </recommendedName>
    <alternativeName>
        <fullName evidence="3">DNA/pantothenate metabolism flavoprotein</fullName>
    </alternativeName>
    <alternativeName>
        <fullName evidence="3">Phosphopantothenoylcysteine synthetase/decarboxylase</fullName>
        <shortName evidence="3">PPCS-PPCDC</shortName>
    </alternativeName>
    <domain>
        <recommendedName>
            <fullName evidence="3">Phosphopantothenoylcysteine decarboxylase</fullName>
            <shortName evidence="3">PPC decarboxylase</shortName>
            <shortName evidence="3">PPC-DC</shortName>
            <ecNumber evidence="3">4.1.1.36</ecNumber>
        </recommendedName>
        <alternativeName>
            <fullName evidence="3">CoaC</fullName>
        </alternativeName>
    </domain>
    <domain>
        <recommendedName>
            <fullName evidence="3">Phosphopantothenate--cysteine ligase</fullName>
            <ecNumber evidence="3">6.3.2.5</ecNumber>
        </recommendedName>
        <alternativeName>
            <fullName evidence="3">CoaB</fullName>
        </alternativeName>
        <alternativeName>
            <fullName evidence="3">Phosphopantothenoylcysteine synthetase</fullName>
            <shortName evidence="3">PPC synthetase</shortName>
            <shortName evidence="3">PPC-S</shortName>
        </alternativeName>
    </domain>
</protein>
<dbReference type="PANTHER" id="PTHR14359:SF6">
    <property type="entry name" value="PHOSPHOPANTOTHENOYLCYSTEINE DECARBOXYLASE"/>
    <property type="match status" value="1"/>
</dbReference>
<dbReference type="GO" id="GO:0010181">
    <property type="term" value="F:FMN binding"/>
    <property type="evidence" value="ECO:0007669"/>
    <property type="project" value="UniProtKB-UniRule"/>
</dbReference>
<dbReference type="EMBL" id="DXBP01000012">
    <property type="protein sequence ID" value="HIZ41324.1"/>
    <property type="molecule type" value="Genomic_DNA"/>
</dbReference>
<keyword evidence="2 3" id="KW-0456">Lyase</keyword>
<feature type="region of interest" description="Phosphopantothenate--cysteine ligase" evidence="3">
    <location>
        <begin position="191"/>
        <end position="399"/>
    </location>
</feature>
<feature type="binding site" evidence="3">
    <location>
        <position position="339"/>
    </location>
    <ligand>
        <name>CTP</name>
        <dbReference type="ChEBI" id="CHEBI:37563"/>
    </ligand>
</feature>
<feature type="domain" description="Flavoprotein" evidence="5">
    <location>
        <begin position="6"/>
        <end position="178"/>
    </location>
</feature>
<gene>
    <name evidence="3 7" type="primary">coaBC</name>
    <name evidence="7" type="ORF">H9811_02055</name>
</gene>
<keyword evidence="3 4" id="KW-0436">Ligase</keyword>
<comment type="cofactor">
    <cofactor evidence="3">
        <name>Mg(2+)</name>
        <dbReference type="ChEBI" id="CHEBI:18420"/>
    </cofactor>
</comment>
<dbReference type="PANTHER" id="PTHR14359">
    <property type="entry name" value="HOMO-OLIGOMERIC FLAVIN CONTAINING CYS DECARBOXYLASE FAMILY"/>
    <property type="match status" value="1"/>
</dbReference>
<dbReference type="GO" id="GO:0004633">
    <property type="term" value="F:phosphopantothenoylcysteine decarboxylase activity"/>
    <property type="evidence" value="ECO:0007669"/>
    <property type="project" value="UniProtKB-UniRule"/>
</dbReference>
<dbReference type="SUPFAM" id="SSF102645">
    <property type="entry name" value="CoaB-like"/>
    <property type="match status" value="1"/>
</dbReference>
<comment type="similarity">
    <text evidence="3 4">In the C-terminal section; belongs to the PPC synthetase family.</text>
</comment>
<evidence type="ECO:0000313" key="8">
    <source>
        <dbReference type="Proteomes" id="UP000824048"/>
    </source>
</evidence>
<keyword evidence="3" id="KW-0511">Multifunctional enzyme</keyword>
<feature type="region of interest" description="Phosphopantothenoylcysteine decarboxylase" evidence="3">
    <location>
        <begin position="1"/>
        <end position="190"/>
    </location>
</feature>
<comment type="function">
    <text evidence="3">Catalyzes two sequential steps in the biosynthesis of coenzyme A. In the first step cysteine is conjugated to 4'-phosphopantothenate to form 4-phosphopantothenoylcysteine. In the second step the latter compound is decarboxylated to form 4'-phosphopantotheine.</text>
</comment>
<dbReference type="Proteomes" id="UP000824048">
    <property type="component" value="Unassembled WGS sequence"/>
</dbReference>
<evidence type="ECO:0000259" key="5">
    <source>
        <dbReference type="Pfam" id="PF02441"/>
    </source>
</evidence>
<dbReference type="InterPro" id="IPR007085">
    <property type="entry name" value="DNA/pantothenate-metab_flavo_C"/>
</dbReference>
<comment type="similarity">
    <text evidence="3 4">In the N-terminal section; belongs to the HFCD (homo-oligomeric flavin containing Cys decarboxylase) superfamily.</text>
</comment>
<dbReference type="GO" id="GO:0071513">
    <property type="term" value="C:phosphopantothenoylcysteine decarboxylase complex"/>
    <property type="evidence" value="ECO:0007669"/>
    <property type="project" value="TreeGrafter"/>
</dbReference>
<proteinExistence type="inferred from homology"/>
<evidence type="ECO:0000256" key="2">
    <source>
        <dbReference type="ARBA" id="ARBA00023239"/>
    </source>
</evidence>
<name>A0A9D2EP64_9FIRM</name>
<feature type="binding site" evidence="3">
    <location>
        <position position="343"/>
    </location>
    <ligand>
        <name>CTP</name>
        <dbReference type="ChEBI" id="CHEBI:37563"/>
    </ligand>
</feature>
<dbReference type="EC" id="6.3.2.5" evidence="3"/>
<comment type="pathway">
    <text evidence="3 4">Cofactor biosynthesis; coenzyme A biosynthesis; CoA from (R)-pantothenate: step 3/5.</text>
</comment>
<comment type="caution">
    <text evidence="7">The sequence shown here is derived from an EMBL/GenBank/DDBJ whole genome shotgun (WGS) entry which is preliminary data.</text>
</comment>
<keyword evidence="3" id="KW-0460">Magnesium</keyword>
<dbReference type="Gene3D" id="3.40.50.1950">
    <property type="entry name" value="Flavin prenyltransferase-like"/>
    <property type="match status" value="1"/>
</dbReference>
<dbReference type="GO" id="GO:0046872">
    <property type="term" value="F:metal ion binding"/>
    <property type="evidence" value="ECO:0007669"/>
    <property type="project" value="UniProtKB-KW"/>
</dbReference>
<dbReference type="HAMAP" id="MF_02225">
    <property type="entry name" value="CoaBC"/>
    <property type="match status" value="1"/>
</dbReference>
<feature type="active site" description="Proton donor" evidence="3">
    <location>
        <position position="158"/>
    </location>
</feature>
<comment type="caution">
    <text evidence="3">Lacks conserved residue(s) required for the propagation of feature annotation.</text>
</comment>
<organism evidence="7 8">
    <name type="scientific">Candidatus Gemmiger excrementigallinarum</name>
    <dbReference type="NCBI Taxonomy" id="2838609"/>
    <lineage>
        <taxon>Bacteria</taxon>
        <taxon>Bacillati</taxon>
        <taxon>Bacillota</taxon>
        <taxon>Clostridia</taxon>
        <taxon>Eubacteriales</taxon>
        <taxon>Gemmiger</taxon>
    </lineage>
</organism>
<keyword evidence="1 3" id="KW-0210">Decarboxylase</keyword>
<evidence type="ECO:0000256" key="4">
    <source>
        <dbReference type="RuleBase" id="RU364078"/>
    </source>
</evidence>
<evidence type="ECO:0000256" key="1">
    <source>
        <dbReference type="ARBA" id="ARBA00022793"/>
    </source>
</evidence>
<dbReference type="InterPro" id="IPR003382">
    <property type="entry name" value="Flavoprotein"/>
</dbReference>
<sequence length="399" mass="42840">MQLKGKTIVLGITGGIAAYKMPNVAHALVKMGADVHVLMTKHATEFIAPLVFETLTNRRCIVDTFDRNFQYDVAHVSLANAADLMLIAPATANVIAKMAHGLADDMLTTVTLAATCPKLVAPAMNTHMLENPITQDNLKTLEHYGFTVIPSGSGLLACGDVGSGRLPEESVLVEYVLRELACEKDLRGKKIVVSAGATQESMDPVRYLTNHSTGKMGYAVARACMLRGADVTLLASTGCTLPAVPFVKMVPYTTAADLFAAVQEHAMDADALVMAAAVADYRPANVAQDKVKKQDGEMSLALERTQDILAWVGEHKPEKLFVCGFSMETRDLIENSTAKLHKKRMDMIVANNLKVPGAGFGVDTNVVTLITEQGSEELPLQSKDAVAHRIADAIATARH</sequence>
<dbReference type="InterPro" id="IPR005252">
    <property type="entry name" value="CoaBC"/>
</dbReference>
<feature type="binding site" evidence="3">
    <location>
        <position position="325"/>
    </location>
    <ligand>
        <name>CTP</name>
        <dbReference type="ChEBI" id="CHEBI:37563"/>
    </ligand>
</feature>
<dbReference type="GO" id="GO:0015941">
    <property type="term" value="P:pantothenate catabolic process"/>
    <property type="evidence" value="ECO:0007669"/>
    <property type="project" value="InterPro"/>
</dbReference>
<dbReference type="InterPro" id="IPR035929">
    <property type="entry name" value="CoaB-like_sf"/>
</dbReference>
<dbReference type="SUPFAM" id="SSF52507">
    <property type="entry name" value="Homo-oligomeric flavin-containing Cys decarboxylases, HFCD"/>
    <property type="match status" value="1"/>
</dbReference>
<feature type="domain" description="DNA/pantothenate metabolism flavoprotein C-terminal" evidence="6">
    <location>
        <begin position="186"/>
        <end position="395"/>
    </location>
</feature>
<dbReference type="Pfam" id="PF02441">
    <property type="entry name" value="Flavoprotein"/>
    <property type="match status" value="1"/>
</dbReference>
<comment type="cofactor">
    <cofactor evidence="3">
        <name>FMN</name>
        <dbReference type="ChEBI" id="CHEBI:58210"/>
    </cofactor>
    <text evidence="3">Binds 1 FMN per subunit.</text>
</comment>
<feature type="binding site" evidence="3">
    <location>
        <position position="280"/>
    </location>
    <ligand>
        <name>CTP</name>
        <dbReference type="ChEBI" id="CHEBI:37563"/>
    </ligand>
</feature>
<keyword evidence="3 4" id="KW-0288">FMN</keyword>
<dbReference type="GO" id="GO:0015937">
    <property type="term" value="P:coenzyme A biosynthetic process"/>
    <property type="evidence" value="ECO:0007669"/>
    <property type="project" value="UniProtKB-UniRule"/>
</dbReference>
<dbReference type="Gene3D" id="3.40.50.10300">
    <property type="entry name" value="CoaB-like"/>
    <property type="match status" value="1"/>
</dbReference>
<dbReference type="AlphaFoldDB" id="A0A9D2EP64"/>
<comment type="catalytic activity">
    <reaction evidence="3 4">
        <text>N-[(R)-4-phosphopantothenoyl]-L-cysteine + H(+) = (R)-4'-phosphopantetheine + CO2</text>
        <dbReference type="Rhea" id="RHEA:16793"/>
        <dbReference type="ChEBI" id="CHEBI:15378"/>
        <dbReference type="ChEBI" id="CHEBI:16526"/>
        <dbReference type="ChEBI" id="CHEBI:59458"/>
        <dbReference type="ChEBI" id="CHEBI:61723"/>
        <dbReference type="EC" id="4.1.1.36"/>
    </reaction>
</comment>